<dbReference type="InterPro" id="IPR050131">
    <property type="entry name" value="Peptidase_S8_subtilisin-like"/>
</dbReference>
<dbReference type="InterPro" id="IPR015500">
    <property type="entry name" value="Peptidase_S8_subtilisin-rel"/>
</dbReference>
<evidence type="ECO:0000256" key="2">
    <source>
        <dbReference type="ARBA" id="ARBA00022670"/>
    </source>
</evidence>
<dbReference type="HOGENOM" id="CLU_287988_0_0_5"/>
<organism evidence="7 8">
    <name type="scientific">Methylorubrum extorquens (strain CM4 / NCIMB 13688)</name>
    <name type="common">Methylobacterium extorquens</name>
    <dbReference type="NCBI Taxonomy" id="440085"/>
    <lineage>
        <taxon>Bacteria</taxon>
        <taxon>Pseudomonadati</taxon>
        <taxon>Pseudomonadota</taxon>
        <taxon>Alphaproteobacteria</taxon>
        <taxon>Hyphomicrobiales</taxon>
        <taxon>Methylobacteriaceae</taxon>
        <taxon>Methylorubrum</taxon>
    </lineage>
</organism>
<evidence type="ECO:0000313" key="7">
    <source>
        <dbReference type="EMBL" id="ACK86387.1"/>
    </source>
</evidence>
<dbReference type="Pfam" id="PF00082">
    <property type="entry name" value="Peptidase_S8"/>
    <property type="match status" value="1"/>
</dbReference>
<keyword evidence="4 5" id="KW-0720">Serine protease</keyword>
<evidence type="ECO:0000259" key="6">
    <source>
        <dbReference type="Pfam" id="PF00082"/>
    </source>
</evidence>
<dbReference type="GO" id="GO:0006508">
    <property type="term" value="P:proteolysis"/>
    <property type="evidence" value="ECO:0007669"/>
    <property type="project" value="UniProtKB-KW"/>
</dbReference>
<dbReference type="PANTHER" id="PTHR43806:SF11">
    <property type="entry name" value="CEREVISIN-RELATED"/>
    <property type="match status" value="1"/>
</dbReference>
<dbReference type="CDD" id="cd00306">
    <property type="entry name" value="Peptidases_S8_S53"/>
    <property type="match status" value="1"/>
</dbReference>
<name>B7L3H9_METC4</name>
<dbReference type="PROSITE" id="PS00138">
    <property type="entry name" value="SUBTILASE_SER"/>
    <property type="match status" value="1"/>
</dbReference>
<keyword evidence="2 5" id="KW-0645">Protease</keyword>
<dbReference type="InterPro" id="IPR036852">
    <property type="entry name" value="Peptidase_S8/S53_dom_sf"/>
</dbReference>
<sequence>MVTPGPRILVKAHALPAQVRMALGANKLRLGATPLFTSIGEAAPGLGIAAGPRWFVVEADPLAISGENAWDLCHSLVADGLGLAGGIEAAEPDLQQAWLVERSSEQALAMAAPCGAPETQNDEFPEGPHDAWHLDQGFSELQAAAAALGNVPAARRVRIAHLDTGYDPNHATKPQGLERSLERNFVEADRPQDATDVTDGPFTNLGHGTGTLGILAGGGVNSLAPIGGAPFAAIVPIRVANSVVLFYNSAIARALDYVHALCQAPATAVDVVTMSMGGLPSLAWADAVNALYDVGVFIVTAAGNNFGNLPTRNIVYPARFGRVVAACGVMADHSAYADLGLDRMAGNYGPTGKMRTAMAAFTPNTPWARLGCPRIIDQNGAGTSSATPQIAAAAAIWIQKNRTALRRYPEPWMRVEAVRKAMFDTCTLLGTGDRERLGHGELRANAALGQAPAAAGTLRKEAEDSATFPFLRTLTGLGAAPMDSRGRMVELEALQLAQSAEVQALLPDPEVPPDSITSALRQQIAEALVAQPGVSKALRSALGATRPTQVATSAPKVEPLSSLRKLHLELATRPPLSPPARRRLKVYAYDPSLGNRLETLGINEAVLDVRWEQDLEPGPVGEYVEVVDVDPASGCCYAPVDLNHPHLLTSDGLTPSEANPQFHQQMTYAVAMRTIERFEAALGRRALWAPRLLRLTDGTFREEYVQRLRIYPHALRAANAYYSPDKRALLFGYFKAGGASDRGAGDVLPGGVVFTAVSHDIIAHETTHALLDGLHRRFREPTNPDVLAFHEAFADIVALFQHFSIPEALRDQIARTRGDLGQESLLAKLAVQFGQATRRYGALRDAIGRIEKGQWKPSEPKGDEYTSATEAHDRGAVLVASVFDAFLKIYRQRSADLVRLATNGTGVLPEGNIPEVLADRLAREAGKVAGQVLAICIRALDYCPPVDITFGEYLRALVTADRDVVPDDRRTYRVAFISAFRDRGIYPSNVRHLSADSLAWEPPPLPLGRIGDVLAMLSLTWDMSADRRAAYHSSRSNAARVKAWLMDPAMVPDDELATLGLVRQAQDMTIGGLAGTLGGIEVHSVRPARRIGPDGVARADLVIEVTQTFRMPGRPPLRGGVTLLVDLERGQARYLVLKRVLRPEWLQGQLDFAMSAASPMWGSYFDPLNANAEPFALLHRHG</sequence>
<evidence type="ECO:0000313" key="8">
    <source>
        <dbReference type="Proteomes" id="UP000002385"/>
    </source>
</evidence>
<accession>B7L3H9</accession>
<evidence type="ECO:0000256" key="3">
    <source>
        <dbReference type="ARBA" id="ARBA00022801"/>
    </source>
</evidence>
<comment type="similarity">
    <text evidence="1 5">Belongs to the peptidase S8 family.</text>
</comment>
<evidence type="ECO:0000256" key="1">
    <source>
        <dbReference type="ARBA" id="ARBA00011073"/>
    </source>
</evidence>
<evidence type="ECO:0000256" key="4">
    <source>
        <dbReference type="ARBA" id="ARBA00022825"/>
    </source>
</evidence>
<keyword evidence="3 5" id="KW-0378">Hydrolase</keyword>
<dbReference type="PRINTS" id="PR00723">
    <property type="entry name" value="SUBTILISIN"/>
</dbReference>
<evidence type="ECO:0000256" key="5">
    <source>
        <dbReference type="PROSITE-ProRule" id="PRU01240"/>
    </source>
</evidence>
<reference evidence="7 8" key="2">
    <citation type="journal article" date="2012" name="J. Bacteriol.">
        <title>Complete genome sequences of six strains of the genus Methylobacterium.</title>
        <authorList>
            <person name="Marx C.J."/>
            <person name="Bringel F."/>
            <person name="Chistoserdova L."/>
            <person name="Moulin L."/>
            <person name="Farhan Ul Haque M."/>
            <person name="Fleischman D.E."/>
            <person name="Gruffaz C."/>
            <person name="Jourand P."/>
            <person name="Knief C."/>
            <person name="Lee M.C."/>
            <person name="Muller E.E."/>
            <person name="Nadalig T."/>
            <person name="Peyraud R."/>
            <person name="Roselli S."/>
            <person name="Russ L."/>
            <person name="Goodwin L.A."/>
            <person name="Ivanova N."/>
            <person name="Kyrpides N."/>
            <person name="Lajus A."/>
            <person name="Land M.L."/>
            <person name="Medigue C."/>
            <person name="Mikhailova N."/>
            <person name="Nolan M."/>
            <person name="Woyke T."/>
            <person name="Stolyar S."/>
            <person name="Vorholt J.A."/>
            <person name="Vuilleumier S."/>
        </authorList>
    </citation>
    <scope>NUCLEOTIDE SEQUENCE [LARGE SCALE GENOMIC DNA]</scope>
    <source>
        <strain evidence="8">CM4 / NCIMB 13688</strain>
        <plasmid evidence="7 8">pCMU01</plasmid>
    </source>
</reference>
<gene>
    <name evidence="7" type="ordered locus">Mchl_5664</name>
</gene>
<dbReference type="PROSITE" id="PS51892">
    <property type="entry name" value="SUBTILASE"/>
    <property type="match status" value="1"/>
</dbReference>
<dbReference type="EMBL" id="CP001299">
    <property type="protein sequence ID" value="ACK86387.1"/>
    <property type="molecule type" value="Genomic_DNA"/>
</dbReference>
<reference evidence="7 8" key="1">
    <citation type="submission" date="2008-12" db="EMBL/GenBank/DDBJ databases">
        <title>Complete sequence of plasmid1 of Methylobacterium chloromethanicum CM4.</title>
        <authorList>
            <consortium name="US DOE Joint Genome Institute"/>
            <person name="Lucas S."/>
            <person name="Copeland A."/>
            <person name="Lapidus A."/>
            <person name="Glavina del Rio T."/>
            <person name="Dalin E."/>
            <person name="Tice H."/>
            <person name="Bruce D."/>
            <person name="Goodwin L."/>
            <person name="Pitluck S."/>
            <person name="Chertkov O."/>
            <person name="Brettin T."/>
            <person name="Detter J.C."/>
            <person name="Han C."/>
            <person name="Larimer F."/>
            <person name="Land M."/>
            <person name="Hauser L."/>
            <person name="Kyrpides N."/>
            <person name="Mikhailova N."/>
            <person name="Marx C."/>
            <person name="Richardson P."/>
        </authorList>
    </citation>
    <scope>NUCLEOTIDE SEQUENCE [LARGE SCALE GENOMIC DNA]</scope>
    <source>
        <strain evidence="8">CM4 / NCIMB 13688</strain>
        <plasmid evidence="7 8">pCMU01</plasmid>
    </source>
</reference>
<dbReference type="AlphaFoldDB" id="B7L3H9"/>
<protein>
    <submittedName>
        <fullName evidence="7">Peptidase S8 and S53 subtilisin kexin sedolisin</fullName>
    </submittedName>
</protein>
<dbReference type="KEGG" id="mch:Mchl_5664"/>
<feature type="active site" description="Charge relay system" evidence="5">
    <location>
        <position position="384"/>
    </location>
</feature>
<keyword evidence="7" id="KW-0614">Plasmid</keyword>
<feature type="active site" description="Charge relay system" evidence="5">
    <location>
        <position position="163"/>
    </location>
</feature>
<dbReference type="InterPro" id="IPR000209">
    <property type="entry name" value="Peptidase_S8/S53_dom"/>
</dbReference>
<feature type="active site" description="Charge relay system" evidence="5">
    <location>
        <position position="207"/>
    </location>
</feature>
<dbReference type="GO" id="GO:0004252">
    <property type="term" value="F:serine-type endopeptidase activity"/>
    <property type="evidence" value="ECO:0007669"/>
    <property type="project" value="UniProtKB-UniRule"/>
</dbReference>
<dbReference type="SUPFAM" id="SSF55486">
    <property type="entry name" value="Metalloproteases ('zincins'), catalytic domain"/>
    <property type="match status" value="1"/>
</dbReference>
<dbReference type="Gene3D" id="3.40.50.200">
    <property type="entry name" value="Peptidase S8/S53 domain"/>
    <property type="match status" value="1"/>
</dbReference>
<dbReference type="InterPro" id="IPR023828">
    <property type="entry name" value="Peptidase_S8_Ser-AS"/>
</dbReference>
<dbReference type="CDD" id="cd09598">
    <property type="entry name" value="M4_like"/>
    <property type="match status" value="1"/>
</dbReference>
<dbReference type="PANTHER" id="PTHR43806">
    <property type="entry name" value="PEPTIDASE S8"/>
    <property type="match status" value="1"/>
</dbReference>
<dbReference type="SUPFAM" id="SSF52743">
    <property type="entry name" value="Subtilisin-like"/>
    <property type="match status" value="1"/>
</dbReference>
<dbReference type="Proteomes" id="UP000002385">
    <property type="component" value="Plasmid pCMU01"/>
</dbReference>
<proteinExistence type="inferred from homology"/>
<geneLocation type="plasmid" evidence="7 8">
    <name>pCMU01</name>
</geneLocation>
<feature type="domain" description="Peptidase S8/S53" evidence="6">
    <location>
        <begin position="156"/>
        <end position="440"/>
    </location>
</feature>